<dbReference type="OrthoDB" id="121633at2"/>
<dbReference type="SUPFAM" id="SSF69754">
    <property type="entry name" value="Ribosome binding protein Y (YfiA homologue)"/>
    <property type="match status" value="1"/>
</dbReference>
<dbReference type="EMBL" id="FNAG01000017">
    <property type="protein sequence ID" value="SDE07926.1"/>
    <property type="molecule type" value="Genomic_DNA"/>
</dbReference>
<accession>A0A1G7A202</accession>
<dbReference type="InterPro" id="IPR036567">
    <property type="entry name" value="RHF-like"/>
</dbReference>
<name>A0A1G7A202_9GAMM</name>
<dbReference type="AlphaFoldDB" id="A0A1G7A202"/>
<gene>
    <name evidence="1" type="ORF">SAMN04488509_11724</name>
</gene>
<proteinExistence type="predicted"/>
<keyword evidence="2" id="KW-1185">Reference proteome</keyword>
<dbReference type="Proteomes" id="UP000199603">
    <property type="component" value="Unassembled WGS sequence"/>
</dbReference>
<sequence>MQIDTHTHGFELTPGLSEHLRRRLRFALGRIGASVQRVVVRLSDINADRGGVDKRCRLQLQMPGRPDVVVEDTRSDLYAAIGSAVERAARTLGRRSGRLRQLMRRGHGALPARFSRWPSETGQL</sequence>
<reference evidence="1 2" key="1">
    <citation type="submission" date="2016-10" db="EMBL/GenBank/DDBJ databases">
        <authorList>
            <person name="de Groot N.N."/>
        </authorList>
    </citation>
    <scope>NUCLEOTIDE SEQUENCE [LARGE SCALE GENOMIC DNA]</scope>
    <source>
        <strain evidence="1 2">DSM 16957</strain>
    </source>
</reference>
<dbReference type="Gene3D" id="3.30.160.100">
    <property type="entry name" value="Ribosome hibernation promotion factor-like"/>
    <property type="match status" value="1"/>
</dbReference>
<dbReference type="InterPro" id="IPR003489">
    <property type="entry name" value="RHF/RaiA"/>
</dbReference>
<evidence type="ECO:0000313" key="2">
    <source>
        <dbReference type="Proteomes" id="UP000199603"/>
    </source>
</evidence>
<protein>
    <submittedName>
        <fullName evidence="1">Ribosome-associated translation inhibitor RaiA</fullName>
    </submittedName>
</protein>
<dbReference type="Pfam" id="PF02482">
    <property type="entry name" value="Ribosomal_S30AE"/>
    <property type="match status" value="1"/>
</dbReference>
<dbReference type="RefSeq" id="WP_091245598.1">
    <property type="nucleotide sequence ID" value="NZ_FNAG01000017.1"/>
</dbReference>
<dbReference type="STRING" id="265719.SAMN04488509_11724"/>
<evidence type="ECO:0000313" key="1">
    <source>
        <dbReference type="EMBL" id="SDE07926.1"/>
    </source>
</evidence>
<organism evidence="1 2">
    <name type="scientific">Aquimonas voraii</name>
    <dbReference type="NCBI Taxonomy" id="265719"/>
    <lineage>
        <taxon>Bacteria</taxon>
        <taxon>Pseudomonadati</taxon>
        <taxon>Pseudomonadota</taxon>
        <taxon>Gammaproteobacteria</taxon>
        <taxon>Lysobacterales</taxon>
        <taxon>Lysobacteraceae</taxon>
        <taxon>Aquimonas</taxon>
    </lineage>
</organism>